<evidence type="ECO:0000313" key="2">
    <source>
        <dbReference type="EMBL" id="SEW53319.1"/>
    </source>
</evidence>
<protein>
    <submittedName>
        <fullName evidence="2">Tricorn protease C1 domain-containing protein</fullName>
    </submittedName>
</protein>
<accession>A0A1I0SA38</accession>
<evidence type="ECO:0000259" key="1">
    <source>
        <dbReference type="SMART" id="SM00245"/>
    </source>
</evidence>
<dbReference type="RefSeq" id="WP_177192347.1">
    <property type="nucleotide sequence ID" value="NZ_FOJG01000002.1"/>
</dbReference>
<keyword evidence="3" id="KW-1185">Reference proteome</keyword>
<dbReference type="GO" id="GO:0006508">
    <property type="term" value="P:proteolysis"/>
    <property type="evidence" value="ECO:0007669"/>
    <property type="project" value="UniProtKB-KW"/>
</dbReference>
<name>A0A1I0SA38_9BACT</name>
<reference evidence="3" key="1">
    <citation type="submission" date="2016-10" db="EMBL/GenBank/DDBJ databases">
        <authorList>
            <person name="Varghese N."/>
            <person name="Submissions S."/>
        </authorList>
    </citation>
    <scope>NUCLEOTIDE SEQUENCE [LARGE SCALE GENOMIC DNA]</scope>
    <source>
        <strain evidence="3">DSM 3695</strain>
    </source>
</reference>
<dbReference type="Pfam" id="PF14684">
    <property type="entry name" value="Tricorn_C1"/>
    <property type="match status" value="1"/>
</dbReference>
<dbReference type="GO" id="GO:0008236">
    <property type="term" value="F:serine-type peptidase activity"/>
    <property type="evidence" value="ECO:0007669"/>
    <property type="project" value="InterPro"/>
</dbReference>
<dbReference type="STRING" id="29529.SAMN04488122_5416"/>
<dbReference type="PANTHER" id="PTHR11261:SF3">
    <property type="entry name" value="RETINOL-BINDING PROTEIN 3"/>
    <property type="match status" value="1"/>
</dbReference>
<feature type="domain" description="Tail specific protease" evidence="1">
    <location>
        <begin position="112"/>
        <end position="311"/>
    </location>
</feature>
<dbReference type="SMART" id="SM00245">
    <property type="entry name" value="TSPc"/>
    <property type="match status" value="1"/>
</dbReference>
<sequence length="333" mass="37655">MINIVRICLYALLLFSLTGCEKALIKDPVESPVAVFEKLWSVMDARYAMFDYKQTDWPEIYRKYRPMITAQTSNDELFRVCSEMLAVLKDGHVALLAGERRFIYNGYYTSSPHNFNMEVLKKKYLPGMRYQGIVAYATSGKVGYLYIPSFREDLLATDMDLALQQLAHSTSLIIDVRDNTGGGSAKVDALTAQFMKEKMLLKYDIYRKGPGHNDFYAPIAKYLSPQNNAWTGIPVFVLVNKRCFSSCNDFVLYMSQLTNVKLVGDQTGGGGGTPFDYELPNGWLLKYSASMAISPEGENIEDGISPDYRVSNSLEDDSQERDAIFQFAFDKLQ</sequence>
<proteinExistence type="predicted"/>
<dbReference type="PANTHER" id="PTHR11261">
    <property type="entry name" value="INTERPHOTORECEPTOR RETINOID-BINDING PROTEIN"/>
    <property type="match status" value="1"/>
</dbReference>
<keyword evidence="2" id="KW-0378">Hydrolase</keyword>
<keyword evidence="2" id="KW-0645">Protease</keyword>
<organism evidence="2 3">
    <name type="scientific">Chitinophaga arvensicola</name>
    <dbReference type="NCBI Taxonomy" id="29529"/>
    <lineage>
        <taxon>Bacteria</taxon>
        <taxon>Pseudomonadati</taxon>
        <taxon>Bacteroidota</taxon>
        <taxon>Chitinophagia</taxon>
        <taxon>Chitinophagales</taxon>
        <taxon>Chitinophagaceae</taxon>
        <taxon>Chitinophaga</taxon>
    </lineage>
</organism>
<dbReference type="Proteomes" id="UP000199310">
    <property type="component" value="Unassembled WGS sequence"/>
</dbReference>
<dbReference type="Gene3D" id="3.90.226.10">
    <property type="entry name" value="2-enoyl-CoA Hydratase, Chain A, domain 1"/>
    <property type="match status" value="1"/>
</dbReference>
<dbReference type="Gene3D" id="3.30.750.44">
    <property type="match status" value="1"/>
</dbReference>
<gene>
    <name evidence="2" type="ORF">SAMN04488122_5416</name>
</gene>
<dbReference type="AlphaFoldDB" id="A0A1I0SA38"/>
<dbReference type="InterPro" id="IPR029045">
    <property type="entry name" value="ClpP/crotonase-like_dom_sf"/>
</dbReference>
<evidence type="ECO:0000313" key="3">
    <source>
        <dbReference type="Proteomes" id="UP000199310"/>
    </source>
</evidence>
<dbReference type="EMBL" id="FOJG01000002">
    <property type="protein sequence ID" value="SEW53319.1"/>
    <property type="molecule type" value="Genomic_DNA"/>
</dbReference>
<dbReference type="InterPro" id="IPR005151">
    <property type="entry name" value="Tail-specific_protease"/>
</dbReference>
<dbReference type="CDD" id="cd07563">
    <property type="entry name" value="Peptidase_S41_IRBP"/>
    <property type="match status" value="1"/>
</dbReference>
<dbReference type="Pfam" id="PF03572">
    <property type="entry name" value="Peptidase_S41"/>
    <property type="match status" value="1"/>
</dbReference>
<dbReference type="InterPro" id="IPR028204">
    <property type="entry name" value="Tricorn_C1"/>
</dbReference>
<dbReference type="PROSITE" id="PS51257">
    <property type="entry name" value="PROKAR_LIPOPROTEIN"/>
    <property type="match status" value="1"/>
</dbReference>
<dbReference type="SUPFAM" id="SSF52096">
    <property type="entry name" value="ClpP/crotonase"/>
    <property type="match status" value="1"/>
</dbReference>